<feature type="transmembrane region" description="Helical" evidence="1">
    <location>
        <begin position="123"/>
        <end position="141"/>
    </location>
</feature>
<evidence type="ECO:0000313" key="2">
    <source>
        <dbReference type="EMBL" id="SPZ83598.1"/>
    </source>
</evidence>
<feature type="transmembrane region" description="Helical" evidence="1">
    <location>
        <begin position="153"/>
        <end position="177"/>
    </location>
</feature>
<feature type="transmembrane region" description="Helical" evidence="1">
    <location>
        <begin position="254"/>
        <end position="275"/>
    </location>
</feature>
<protein>
    <submittedName>
        <fullName evidence="2">Uncharacterized protein</fullName>
    </submittedName>
</protein>
<feature type="transmembrane region" description="Helical" evidence="1">
    <location>
        <begin position="20"/>
        <end position="43"/>
    </location>
</feature>
<keyword evidence="1" id="KW-0472">Membrane</keyword>
<feature type="transmembrane region" description="Helical" evidence="1">
    <location>
        <begin position="229"/>
        <end position="248"/>
    </location>
</feature>
<evidence type="ECO:0000313" key="3">
    <source>
        <dbReference type="Proteomes" id="UP000251241"/>
    </source>
</evidence>
<feature type="transmembrane region" description="Helical" evidence="1">
    <location>
        <begin position="331"/>
        <end position="352"/>
    </location>
</feature>
<feature type="transmembrane region" description="Helical" evidence="1">
    <location>
        <begin position="395"/>
        <end position="414"/>
    </location>
</feature>
<feature type="transmembrane region" description="Helical" evidence="1">
    <location>
        <begin position="364"/>
        <end position="389"/>
    </location>
</feature>
<reference evidence="2 3" key="1">
    <citation type="submission" date="2018-06" db="EMBL/GenBank/DDBJ databases">
        <authorList>
            <consortium name="Pathogen Informatics"/>
            <person name="Doyle S."/>
        </authorList>
    </citation>
    <scope>NUCLEOTIDE SEQUENCE [LARGE SCALE GENOMIC DNA]</scope>
    <source>
        <strain evidence="2 3">NCTC11343</strain>
    </source>
</reference>
<organism evidence="2 3">
    <name type="scientific">Sphingobacterium multivorum</name>
    <dbReference type="NCBI Taxonomy" id="28454"/>
    <lineage>
        <taxon>Bacteria</taxon>
        <taxon>Pseudomonadati</taxon>
        <taxon>Bacteroidota</taxon>
        <taxon>Sphingobacteriia</taxon>
        <taxon>Sphingobacteriales</taxon>
        <taxon>Sphingobacteriaceae</taxon>
        <taxon>Sphingobacterium</taxon>
    </lineage>
</organism>
<evidence type="ECO:0000256" key="1">
    <source>
        <dbReference type="SAM" id="Phobius"/>
    </source>
</evidence>
<gene>
    <name evidence="2" type="ORF">NCTC11343_00117</name>
</gene>
<keyword evidence="1" id="KW-1133">Transmembrane helix</keyword>
<sequence>MFQLSERNQRMNKISSYLSIRKWIVITLFNLLIVGIFGLIMRLKFLFPIPWIDQKNLMHAHSHFAFSAWVSQALMIFLIMTVLGIKTNQILCRKYQHILWANWTVSIGMLISFSAAGYNLCSIILSFLSILVSYWFCFQLVRDLKSSTLPPAISILIKSALFFNIFSSLGTYFLAYLKVSHQLDPLKQLASVYFYLHFQYNGWFFFGCIALFASWLYKRTGKIPISPRFSLVYVMTVIPTYFLSVLWWKGLPLWLYIIIVITVGLQFVLWGTLAQRVVRLVRSNISLRLSPDTSKIWLCVLFAIFLKLILQGISVIPALSQQAYGFRPIVIAYLHLVLLVVISLFLIGYAFQICMLKIEKGIHYGVYGLLVGIFLNEFVLMLQGLGGFIHYSIRGTHHVLTVAAAIIVVSLYRITQTQLRK</sequence>
<dbReference type="AlphaFoldDB" id="A0A2X2INH4"/>
<dbReference type="Proteomes" id="UP000251241">
    <property type="component" value="Unassembled WGS sequence"/>
</dbReference>
<name>A0A2X2INH4_SPHMU</name>
<keyword evidence="1" id="KW-0812">Transmembrane</keyword>
<proteinExistence type="predicted"/>
<dbReference type="EMBL" id="UAUU01000002">
    <property type="protein sequence ID" value="SPZ83598.1"/>
    <property type="molecule type" value="Genomic_DNA"/>
</dbReference>
<feature type="transmembrane region" description="Helical" evidence="1">
    <location>
        <begin position="63"/>
        <end position="85"/>
    </location>
</feature>
<feature type="transmembrane region" description="Helical" evidence="1">
    <location>
        <begin position="197"/>
        <end position="217"/>
    </location>
</feature>
<accession>A0A2X2INH4</accession>
<feature type="transmembrane region" description="Helical" evidence="1">
    <location>
        <begin position="296"/>
        <end position="319"/>
    </location>
</feature>
<feature type="transmembrane region" description="Helical" evidence="1">
    <location>
        <begin position="97"/>
        <end position="117"/>
    </location>
</feature>